<keyword evidence="2" id="KW-0413">Isomerase</keyword>
<dbReference type="Gene3D" id="3.20.20.150">
    <property type="entry name" value="Divalent-metal-dependent TIM barrel enzymes"/>
    <property type="match status" value="1"/>
</dbReference>
<evidence type="ECO:0000259" key="1">
    <source>
        <dbReference type="Pfam" id="PF01261"/>
    </source>
</evidence>
<dbReference type="Pfam" id="PF01261">
    <property type="entry name" value="AP_endonuc_2"/>
    <property type="match status" value="1"/>
</dbReference>
<sequence length="289" mass="30112">MGKANTAGIQLGIFAKTFPGSDASTVLAAVRAAGYTATQYNMACSGLAAMPDAIEASATQAVAQAAREQGVAMTAVSGTYNMIHPDVAVRAAGHARLATLAAACAGLGTRVITLCTGTRDAQDQWHGHPDNTTPEAWRDLLASMERAIEIADEHDVLLGIEPELANVVNSAQRARALIDQLGSERLRIVLDPANLFEVATLAEQRDTVSAAIDLLADRIVMGHAKDRHADGRFATAGTGVLDYAHYLAGLQRVGFNGPLITHGLAAEEAAGVAVFLRAALAEAGIEVRP</sequence>
<dbReference type="GO" id="GO:0016853">
    <property type="term" value="F:isomerase activity"/>
    <property type="evidence" value="ECO:0007669"/>
    <property type="project" value="UniProtKB-KW"/>
</dbReference>
<dbReference type="Proteomes" id="UP000293433">
    <property type="component" value="Unassembled WGS sequence"/>
</dbReference>
<dbReference type="InterPro" id="IPR013022">
    <property type="entry name" value="Xyl_isomerase-like_TIM-brl"/>
</dbReference>
<dbReference type="InterPro" id="IPR050312">
    <property type="entry name" value="IolE/XylAMocC-like"/>
</dbReference>
<reference evidence="2 3" key="1">
    <citation type="submission" date="2019-02" db="EMBL/GenBank/DDBJ databases">
        <title>Genomic Encyclopedia of Type Strains, Phase IV (KMG-IV): sequencing the most valuable type-strain genomes for metagenomic binning, comparative biology and taxonomic classification.</title>
        <authorList>
            <person name="Goeker M."/>
        </authorList>
    </citation>
    <scope>NUCLEOTIDE SEQUENCE [LARGE SCALE GENOMIC DNA]</scope>
    <source>
        <strain evidence="2 3">DSM 10617</strain>
    </source>
</reference>
<dbReference type="RefSeq" id="WP_242615572.1">
    <property type="nucleotide sequence ID" value="NZ_SGWV01000010.1"/>
</dbReference>
<comment type="caution">
    <text evidence="2">The sequence shown here is derived from an EMBL/GenBank/DDBJ whole genome shotgun (WGS) entry which is preliminary data.</text>
</comment>
<feature type="domain" description="Xylose isomerase-like TIM barrel" evidence="1">
    <location>
        <begin position="27"/>
        <end position="262"/>
    </location>
</feature>
<dbReference type="EMBL" id="SGWV01000010">
    <property type="protein sequence ID" value="RZS52922.1"/>
    <property type="molecule type" value="Genomic_DNA"/>
</dbReference>
<protein>
    <submittedName>
        <fullName evidence="2">Sugar phosphate isomerase/epimerase</fullName>
    </submittedName>
</protein>
<evidence type="ECO:0000313" key="3">
    <source>
        <dbReference type="Proteomes" id="UP000293433"/>
    </source>
</evidence>
<organism evidence="2 3">
    <name type="scientific">Sphaerotilus mobilis</name>
    <dbReference type="NCBI Taxonomy" id="47994"/>
    <lineage>
        <taxon>Bacteria</taxon>
        <taxon>Pseudomonadati</taxon>
        <taxon>Pseudomonadota</taxon>
        <taxon>Betaproteobacteria</taxon>
        <taxon>Burkholderiales</taxon>
        <taxon>Sphaerotilaceae</taxon>
        <taxon>Sphaerotilus</taxon>
    </lineage>
</organism>
<accession>A0A4Q7LFU1</accession>
<keyword evidence="3" id="KW-1185">Reference proteome</keyword>
<dbReference type="PANTHER" id="PTHR12110:SF21">
    <property type="entry name" value="XYLOSE ISOMERASE-LIKE TIM BARREL DOMAIN-CONTAINING PROTEIN"/>
    <property type="match status" value="1"/>
</dbReference>
<dbReference type="SUPFAM" id="SSF51658">
    <property type="entry name" value="Xylose isomerase-like"/>
    <property type="match status" value="1"/>
</dbReference>
<proteinExistence type="predicted"/>
<dbReference type="AlphaFoldDB" id="A0A4Q7LFU1"/>
<name>A0A4Q7LFU1_9BURK</name>
<evidence type="ECO:0000313" key="2">
    <source>
        <dbReference type="EMBL" id="RZS52922.1"/>
    </source>
</evidence>
<gene>
    <name evidence="2" type="ORF">EV685_2543</name>
</gene>
<dbReference type="InterPro" id="IPR036237">
    <property type="entry name" value="Xyl_isomerase-like_sf"/>
</dbReference>
<dbReference type="PANTHER" id="PTHR12110">
    <property type="entry name" value="HYDROXYPYRUVATE ISOMERASE"/>
    <property type="match status" value="1"/>
</dbReference>